<organism evidence="1 2">
    <name type="scientific">Winogradskyella immobilis</name>
    <dbReference type="NCBI Taxonomy" id="2816852"/>
    <lineage>
        <taxon>Bacteria</taxon>
        <taxon>Pseudomonadati</taxon>
        <taxon>Bacteroidota</taxon>
        <taxon>Flavobacteriia</taxon>
        <taxon>Flavobacteriales</taxon>
        <taxon>Flavobacteriaceae</taxon>
        <taxon>Winogradskyella</taxon>
    </lineage>
</organism>
<protein>
    <submittedName>
        <fullName evidence="1">Class I SAM-dependent methyltransferase</fullName>
    </submittedName>
</protein>
<gene>
    <name evidence="1" type="ORF">J1C55_09995</name>
</gene>
<evidence type="ECO:0000313" key="2">
    <source>
        <dbReference type="Proteomes" id="UP000778797"/>
    </source>
</evidence>
<dbReference type="Gene3D" id="3.40.50.150">
    <property type="entry name" value="Vaccinia Virus protein VP39"/>
    <property type="match status" value="1"/>
</dbReference>
<proteinExistence type="predicted"/>
<dbReference type="SUPFAM" id="SSF53335">
    <property type="entry name" value="S-adenosyl-L-methionine-dependent methyltransferases"/>
    <property type="match status" value="1"/>
</dbReference>
<dbReference type="EMBL" id="JAFMPT010000012">
    <property type="protein sequence ID" value="MCC1484922.1"/>
    <property type="molecule type" value="Genomic_DNA"/>
</dbReference>
<dbReference type="GO" id="GO:0008168">
    <property type="term" value="F:methyltransferase activity"/>
    <property type="evidence" value="ECO:0007669"/>
    <property type="project" value="UniProtKB-KW"/>
</dbReference>
<reference evidence="1" key="2">
    <citation type="submission" date="2021-10" db="EMBL/GenBank/DDBJ databases">
        <title>Genome of Winogradskyella sp. E313.</title>
        <authorList>
            <person name="Zhou Y."/>
        </authorList>
    </citation>
    <scope>NUCLEOTIDE SEQUENCE</scope>
    <source>
        <strain evidence="1">E313</strain>
    </source>
</reference>
<keyword evidence="1" id="KW-0489">Methyltransferase</keyword>
<comment type="caution">
    <text evidence="1">The sequence shown here is derived from an EMBL/GenBank/DDBJ whole genome shotgun (WGS) entry which is preliminary data.</text>
</comment>
<evidence type="ECO:0000313" key="1">
    <source>
        <dbReference type="EMBL" id="MCC1484922.1"/>
    </source>
</evidence>
<dbReference type="CDD" id="cd02440">
    <property type="entry name" value="AdoMet_MTases"/>
    <property type="match status" value="1"/>
</dbReference>
<accession>A0ABS8EPK0</accession>
<keyword evidence="2" id="KW-1185">Reference proteome</keyword>
<dbReference type="GO" id="GO:0032259">
    <property type="term" value="P:methylation"/>
    <property type="evidence" value="ECO:0007669"/>
    <property type="project" value="UniProtKB-KW"/>
</dbReference>
<dbReference type="PANTHER" id="PTHR43167">
    <property type="entry name" value="PUTATIVE (AFU_ORTHOLOGUE AFUA_6G01830)-RELATED"/>
    <property type="match status" value="1"/>
</dbReference>
<sequence>MMYQIISYIKFLFTSTNQHGIHSPFVYDLITKCFYDKSKKESYSKLKDYKNSLLKSNHTIDVTDLGEGSKTFNTNSRVIKNIAKTSASLNKSMNLMYRLIAYFKPKQVLELGTSLGVATYAMALGNDNSKITTVEGCPNTSNFTNNQLENRANNITYKNGHFKTVIPKLPQNEFDFIFFDGHHNKKATLEYFKMLLPKANNDSIFIFDDIYWSKDMTEAWNEIKAHPKVTVTIDTFFWGFVFFRKEQQKEHFKIRV</sequence>
<dbReference type="InterPro" id="IPR029063">
    <property type="entry name" value="SAM-dependent_MTases_sf"/>
</dbReference>
<keyword evidence="1" id="KW-0808">Transferase</keyword>
<reference evidence="1" key="1">
    <citation type="submission" date="2021-03" db="EMBL/GenBank/DDBJ databases">
        <authorList>
            <person name="Ping X."/>
        </authorList>
    </citation>
    <scope>NUCLEOTIDE SEQUENCE</scope>
    <source>
        <strain evidence="1">E313</strain>
    </source>
</reference>
<dbReference type="Proteomes" id="UP000778797">
    <property type="component" value="Unassembled WGS sequence"/>
</dbReference>
<dbReference type="Pfam" id="PF13578">
    <property type="entry name" value="Methyltransf_24"/>
    <property type="match status" value="1"/>
</dbReference>
<dbReference type="PANTHER" id="PTHR43167:SF1">
    <property type="entry name" value="PUTATIVE (AFU_ORTHOLOGUE AFUA_6G01830)-RELATED"/>
    <property type="match status" value="1"/>
</dbReference>
<name>A0ABS8EPK0_9FLAO</name>